<organism evidence="3 4">
    <name type="scientific">Corynebacterium stercoris</name>
    <dbReference type="NCBI Taxonomy" id="2943490"/>
    <lineage>
        <taxon>Bacteria</taxon>
        <taxon>Bacillati</taxon>
        <taxon>Actinomycetota</taxon>
        <taxon>Actinomycetes</taxon>
        <taxon>Mycobacteriales</taxon>
        <taxon>Corynebacteriaceae</taxon>
        <taxon>Corynebacterium</taxon>
    </lineage>
</organism>
<proteinExistence type="predicted"/>
<comment type="caution">
    <text evidence="3">The sequence shown here is derived from an EMBL/GenBank/DDBJ whole genome shotgun (WGS) entry which is preliminary data.</text>
</comment>
<keyword evidence="4" id="KW-1185">Reference proteome</keyword>
<dbReference type="Pfam" id="PF13276">
    <property type="entry name" value="HTH_21"/>
    <property type="match status" value="1"/>
</dbReference>
<dbReference type="EMBL" id="JAMFTQ010000003">
    <property type="protein sequence ID" value="MCP1387483.1"/>
    <property type="molecule type" value="Genomic_DNA"/>
</dbReference>
<evidence type="ECO:0000259" key="2">
    <source>
        <dbReference type="Pfam" id="PF13276"/>
    </source>
</evidence>
<accession>A0ABT1G3A2</accession>
<sequence length="338" mass="37740">MGKYFPLAARQRAVELFEEGVSTVAVCRRIEEEFGRRPGVAAVRNWVRRAQRGESLRSRPHTEHPPGVKAAAVAARLTGRSIMEVADTYGVSVFSVVSWTQTMWPDPSQAASLSFDEVVAETIKRMDALPPRPPKRAKRPQKPDPEPAPDQRQPDLSQVPADALAWVDQWVPGPGPVPDLEDLPADYDAVVALLKQERDRNLVKDAMIHGLYTQLEEQTKRGGPGKADGRRNPTNAVKTHAVDFLREHTTMTIKQACEAVGIAKSSYHDQLLQREQAQRRQQHRDQIASRIAAVATELDLVYGYRRIHAHLKQQGVTVSEKIVLAVMRRVSGILCVRL</sequence>
<name>A0ABT1G3A2_9CORY</name>
<reference evidence="3" key="1">
    <citation type="submission" date="2022-05" db="EMBL/GenBank/DDBJ databases">
        <title>Corynebacterium sp. TA-R-1 sp. nov., isolated from human feces.</title>
        <authorList>
            <person name="Shamsuzzaman M."/>
            <person name="Dahal R.H."/>
        </authorList>
    </citation>
    <scope>NUCLEOTIDE SEQUENCE</scope>
    <source>
        <strain evidence="3">TA-R-1</strain>
    </source>
</reference>
<dbReference type="PANTHER" id="PTHR46889:SF5">
    <property type="entry name" value="INTEGRASE PROTEIN"/>
    <property type="match status" value="1"/>
</dbReference>
<evidence type="ECO:0000256" key="1">
    <source>
        <dbReference type="SAM" id="MobiDB-lite"/>
    </source>
</evidence>
<dbReference type="InterPro" id="IPR025948">
    <property type="entry name" value="HTH-like_dom"/>
</dbReference>
<feature type="domain" description="HTH-like" evidence="2">
    <location>
        <begin position="283"/>
        <end position="329"/>
    </location>
</feature>
<dbReference type="Proteomes" id="UP001204000">
    <property type="component" value="Unassembled WGS sequence"/>
</dbReference>
<dbReference type="RefSeq" id="WP_253576915.1">
    <property type="nucleotide sequence ID" value="NZ_JAMFTQ010000003.1"/>
</dbReference>
<feature type="region of interest" description="Disordered" evidence="1">
    <location>
        <begin position="125"/>
        <end position="156"/>
    </location>
</feature>
<gene>
    <name evidence="3" type="ORF">M5J20_04685</name>
</gene>
<protein>
    <submittedName>
        <fullName evidence="3">IS3 family transposase</fullName>
    </submittedName>
</protein>
<evidence type="ECO:0000313" key="4">
    <source>
        <dbReference type="Proteomes" id="UP001204000"/>
    </source>
</evidence>
<dbReference type="InterPro" id="IPR050900">
    <property type="entry name" value="Transposase_IS3/IS150/IS904"/>
</dbReference>
<evidence type="ECO:0000313" key="3">
    <source>
        <dbReference type="EMBL" id="MCP1387483.1"/>
    </source>
</evidence>
<dbReference type="PANTHER" id="PTHR46889">
    <property type="entry name" value="TRANSPOSASE INSF FOR INSERTION SEQUENCE IS3B-RELATED"/>
    <property type="match status" value="1"/>
</dbReference>